<reference evidence="3 4" key="1">
    <citation type="submission" date="2023-05" db="EMBL/GenBank/DDBJ databases">
        <title>Streptantibioticus silvisoli sp. nov., acidotolerant actinomycetes 1 from pine litter.</title>
        <authorList>
            <person name="Swiecimska M."/>
            <person name="Golinska P."/>
            <person name="Sangal V."/>
            <person name="Wachnowicz B."/>
            <person name="Goodfellow M."/>
        </authorList>
    </citation>
    <scope>NUCLEOTIDE SEQUENCE [LARGE SCALE GENOMIC DNA]</scope>
    <source>
        <strain evidence="3 4">DSM 42109</strain>
    </source>
</reference>
<dbReference type="EMBL" id="JANCPR020000007">
    <property type="protein sequence ID" value="MDJ1131991.1"/>
    <property type="molecule type" value="Genomic_DNA"/>
</dbReference>
<keyword evidence="4" id="KW-1185">Reference proteome</keyword>
<evidence type="ECO:0000259" key="2">
    <source>
        <dbReference type="Pfam" id="PF03771"/>
    </source>
</evidence>
<organism evidence="3 4">
    <name type="scientific">Streptomyces iconiensis</name>
    <dbReference type="NCBI Taxonomy" id="1384038"/>
    <lineage>
        <taxon>Bacteria</taxon>
        <taxon>Bacillati</taxon>
        <taxon>Actinomycetota</taxon>
        <taxon>Actinomycetes</taxon>
        <taxon>Kitasatosporales</taxon>
        <taxon>Streptomycetaceae</taxon>
        <taxon>Streptomyces</taxon>
    </lineage>
</organism>
<feature type="region of interest" description="Disordered" evidence="1">
    <location>
        <begin position="176"/>
        <end position="199"/>
    </location>
</feature>
<dbReference type="InterPro" id="IPR005523">
    <property type="entry name" value="DUF317_SPDY"/>
</dbReference>
<name>A0ABT6ZSF4_9ACTN</name>
<sequence>MPYASPGSGDVLVAPGYLAGTTGTDTVRPLLDGRTGWTQALVNFDVYYTSPCQRLRAVNSPLKGWTFTYAADPLGVPTWITTFDRGTPDEIVRAFTGTLTDGLDNYFRDHLSGGPRYTGHTPARLFAAHEWEPVPGPRPWRMLSPDGHAAFQIRTGHLEDHHELRDPTRAMWKITAGPDPVLPDAQNADEGGVQGADVV</sequence>
<accession>A0ABT6ZSF4</accession>
<dbReference type="Pfam" id="PF03771">
    <property type="entry name" value="SPDY"/>
    <property type="match status" value="1"/>
</dbReference>
<gene>
    <name evidence="3" type="ORF">NMN56_008500</name>
</gene>
<protein>
    <submittedName>
        <fullName evidence="3">DUF317 domain-containing protein</fullName>
    </submittedName>
</protein>
<comment type="caution">
    <text evidence="3">The sequence shown here is derived from an EMBL/GenBank/DDBJ whole genome shotgun (WGS) entry which is preliminary data.</text>
</comment>
<proteinExistence type="predicted"/>
<dbReference type="RefSeq" id="WP_274042305.1">
    <property type="nucleotide sequence ID" value="NZ_JANCPR020000007.1"/>
</dbReference>
<evidence type="ECO:0000313" key="3">
    <source>
        <dbReference type="EMBL" id="MDJ1131991.1"/>
    </source>
</evidence>
<dbReference type="Proteomes" id="UP001214441">
    <property type="component" value="Unassembled WGS sequence"/>
</dbReference>
<evidence type="ECO:0000313" key="4">
    <source>
        <dbReference type="Proteomes" id="UP001214441"/>
    </source>
</evidence>
<feature type="domain" description="DUF317" evidence="2">
    <location>
        <begin position="49"/>
        <end position="101"/>
    </location>
</feature>
<evidence type="ECO:0000256" key="1">
    <source>
        <dbReference type="SAM" id="MobiDB-lite"/>
    </source>
</evidence>